<dbReference type="Proteomes" id="UP000053593">
    <property type="component" value="Unassembled WGS sequence"/>
</dbReference>
<evidence type="ECO:0000313" key="1">
    <source>
        <dbReference type="EMBL" id="KIK54744.1"/>
    </source>
</evidence>
<dbReference type="HOGENOM" id="CLU_1660972_0_0_1"/>
<accession>A0A0D0BY30</accession>
<evidence type="ECO:0000313" key="2">
    <source>
        <dbReference type="Proteomes" id="UP000053593"/>
    </source>
</evidence>
<dbReference type="AlphaFoldDB" id="A0A0D0BY30"/>
<keyword evidence="2" id="KW-1185">Reference proteome</keyword>
<proteinExistence type="predicted"/>
<sequence>MIGTIVTHSEAATQTTSSAWDGNFEDQAVQRIPPNNEPPKTEEKKYIRNDSRVSDTVARLYCARDHSHRERPEKQHLLFCDKKFVYSARDDLQDEPECLAKDYGSGQCITLPPVFDLFFADSMHDELKMVFKIVFIKSDQTVVRISSYKAAHNEEERMG</sequence>
<organism evidence="1 2">
    <name type="scientific">Collybiopsis luxurians FD-317 M1</name>
    <dbReference type="NCBI Taxonomy" id="944289"/>
    <lineage>
        <taxon>Eukaryota</taxon>
        <taxon>Fungi</taxon>
        <taxon>Dikarya</taxon>
        <taxon>Basidiomycota</taxon>
        <taxon>Agaricomycotina</taxon>
        <taxon>Agaricomycetes</taxon>
        <taxon>Agaricomycetidae</taxon>
        <taxon>Agaricales</taxon>
        <taxon>Marasmiineae</taxon>
        <taxon>Omphalotaceae</taxon>
        <taxon>Collybiopsis</taxon>
        <taxon>Collybiopsis luxurians</taxon>
    </lineage>
</organism>
<protein>
    <submittedName>
        <fullName evidence="1">Uncharacterized protein</fullName>
    </submittedName>
</protein>
<gene>
    <name evidence="1" type="ORF">GYMLUDRAFT_62957</name>
</gene>
<dbReference type="EMBL" id="KN834813">
    <property type="protein sequence ID" value="KIK54744.1"/>
    <property type="molecule type" value="Genomic_DNA"/>
</dbReference>
<reference evidence="1 2" key="1">
    <citation type="submission" date="2014-04" db="EMBL/GenBank/DDBJ databases">
        <title>Evolutionary Origins and Diversification of the Mycorrhizal Mutualists.</title>
        <authorList>
            <consortium name="DOE Joint Genome Institute"/>
            <consortium name="Mycorrhizal Genomics Consortium"/>
            <person name="Kohler A."/>
            <person name="Kuo A."/>
            <person name="Nagy L.G."/>
            <person name="Floudas D."/>
            <person name="Copeland A."/>
            <person name="Barry K.W."/>
            <person name="Cichocki N."/>
            <person name="Veneault-Fourrey C."/>
            <person name="LaButti K."/>
            <person name="Lindquist E.A."/>
            <person name="Lipzen A."/>
            <person name="Lundell T."/>
            <person name="Morin E."/>
            <person name="Murat C."/>
            <person name="Riley R."/>
            <person name="Ohm R."/>
            <person name="Sun H."/>
            <person name="Tunlid A."/>
            <person name="Henrissat B."/>
            <person name="Grigoriev I.V."/>
            <person name="Hibbett D.S."/>
            <person name="Martin F."/>
        </authorList>
    </citation>
    <scope>NUCLEOTIDE SEQUENCE [LARGE SCALE GENOMIC DNA]</scope>
    <source>
        <strain evidence="1 2">FD-317 M1</strain>
    </source>
</reference>
<name>A0A0D0BY30_9AGAR</name>